<evidence type="ECO:0000313" key="15">
    <source>
        <dbReference type="Proteomes" id="UP000237830"/>
    </source>
</evidence>
<evidence type="ECO:0000313" key="16">
    <source>
        <dbReference type="Proteomes" id="UP000240476"/>
    </source>
</evidence>
<evidence type="ECO:0000313" key="11">
    <source>
        <dbReference type="EMBL" id="PTC22512.1"/>
    </source>
</evidence>
<reference evidence="9 17" key="6">
    <citation type="submission" date="2019-09" db="EMBL/GenBank/DDBJ databases">
        <title>Draft genome sequences of 48 bacterial type strains from the CCUG.</title>
        <authorList>
            <person name="Tunovic T."/>
            <person name="Pineiro-Iglesias B."/>
            <person name="Unosson C."/>
            <person name="Inganas E."/>
            <person name="Ohlen M."/>
            <person name="Cardew S."/>
            <person name="Jensie-Markopoulos S."/>
            <person name="Salva-Serra F."/>
            <person name="Jaen-Luchoro D."/>
            <person name="Karlsson R."/>
            <person name="Svensson-Stadler L."/>
            <person name="Chun J."/>
            <person name="Moore E."/>
        </authorList>
    </citation>
    <scope>NUCLEOTIDE SEQUENCE [LARGE SCALE GENOMIC DNA]</scope>
    <source>
        <strain evidence="9 17">CCUG 51524</strain>
    </source>
</reference>
<dbReference type="EMBL" id="FNUA01000002">
    <property type="protein sequence ID" value="SEF06297.1"/>
    <property type="molecule type" value="Genomic_DNA"/>
</dbReference>
<evidence type="ECO:0000313" key="13">
    <source>
        <dbReference type="Proteomes" id="UP000067111"/>
    </source>
</evidence>
<evidence type="ECO:0000256" key="6">
    <source>
        <dbReference type="SAM" id="Phobius"/>
    </source>
</evidence>
<keyword evidence="3 6" id="KW-0812">Transmembrane</keyword>
<dbReference type="OrthoDB" id="7030203at2"/>
<dbReference type="Proteomes" id="UP000240476">
    <property type="component" value="Unassembled WGS sequence"/>
</dbReference>
<evidence type="ECO:0000256" key="4">
    <source>
        <dbReference type="ARBA" id="ARBA00022989"/>
    </source>
</evidence>
<dbReference type="EMBL" id="VZPQ01000002">
    <property type="protein sequence ID" value="KAB0569069.1"/>
    <property type="molecule type" value="Genomic_DNA"/>
</dbReference>
<accession>A0A0X7K8W5</accession>
<evidence type="ECO:0000256" key="1">
    <source>
        <dbReference type="ARBA" id="ARBA00004651"/>
    </source>
</evidence>
<reference evidence="8 15" key="4">
    <citation type="submission" date="2017-12" db="EMBL/GenBank/DDBJ databases">
        <title>Genome sequence of Pseudomonas palleroniana MAB3.</title>
        <authorList>
            <person name="Nascimento F.X."/>
        </authorList>
    </citation>
    <scope>NUCLEOTIDE SEQUENCE [LARGE SCALE GENOMIC DNA]</scope>
    <source>
        <strain evidence="8 15">MAB3</strain>
    </source>
</reference>
<dbReference type="RefSeq" id="WP_060753029.1">
    <property type="nucleotide sequence ID" value="NZ_CP025494.1"/>
</dbReference>
<evidence type="ECO:0000259" key="7">
    <source>
        <dbReference type="Pfam" id="PF13396"/>
    </source>
</evidence>
<evidence type="ECO:0000313" key="8">
    <source>
        <dbReference type="EMBL" id="AVE03922.1"/>
    </source>
</evidence>
<feature type="transmembrane region" description="Helical" evidence="6">
    <location>
        <begin position="38"/>
        <end position="56"/>
    </location>
</feature>
<feature type="domain" description="Cardiolipin synthase N-terminal" evidence="7">
    <location>
        <begin position="17"/>
        <end position="58"/>
    </location>
</feature>
<protein>
    <submittedName>
        <fullName evidence="9">PLDc_N domain-containing protein</fullName>
    </submittedName>
    <submittedName>
        <fullName evidence="12">Phospholipase_D-nuclease N-terminal</fullName>
    </submittedName>
</protein>
<evidence type="ECO:0000313" key="10">
    <source>
        <dbReference type="EMBL" id="KWU52042.1"/>
    </source>
</evidence>
<name>A0A1H5NZU0_9PSED</name>
<evidence type="ECO:0000313" key="9">
    <source>
        <dbReference type="EMBL" id="KAB0569069.1"/>
    </source>
</evidence>
<keyword evidence="2" id="KW-1003">Cell membrane</keyword>
<dbReference type="Proteomes" id="UP000423257">
    <property type="component" value="Unassembled WGS sequence"/>
</dbReference>
<keyword evidence="4 6" id="KW-1133">Transmembrane helix</keyword>
<proteinExistence type="predicted"/>
<evidence type="ECO:0000256" key="2">
    <source>
        <dbReference type="ARBA" id="ARBA00022475"/>
    </source>
</evidence>
<evidence type="ECO:0000313" key="17">
    <source>
        <dbReference type="Proteomes" id="UP000423257"/>
    </source>
</evidence>
<sequence>MQTTYFWIGLAVVLILLDLWIINSVWRSDDPSGRKAGWTAIVVLLPFLGAAIWAIAGPRGVTKGPSSPEHSKG</sequence>
<keyword evidence="5 6" id="KW-0472">Membrane</keyword>
<reference evidence="12 14" key="3">
    <citation type="submission" date="2016-10" db="EMBL/GenBank/DDBJ databases">
        <authorList>
            <person name="de Groot N.N."/>
        </authorList>
    </citation>
    <scope>NUCLEOTIDE SEQUENCE [LARGE SCALE GENOMIC DNA]</scope>
    <source>
        <strain evidence="12 14">BS3265</strain>
    </source>
</reference>
<reference evidence="11 16" key="5">
    <citation type="submission" date="2018-03" db="EMBL/GenBank/DDBJ databases">
        <title>Draft genome sequence of the type strain of Pseudomonas palleroniana LMG 23076, isolated from rice in Cameroon.</title>
        <authorList>
            <person name="Tambong J.T."/>
        </authorList>
    </citation>
    <scope>NUCLEOTIDE SEQUENCE [LARGE SCALE GENOMIC DNA]</scope>
    <source>
        <strain evidence="11 16">LMG 23076</strain>
    </source>
</reference>
<organism evidence="12 14">
    <name type="scientific">Pseudomonas palleroniana</name>
    <dbReference type="NCBI Taxonomy" id="191390"/>
    <lineage>
        <taxon>Bacteria</taxon>
        <taxon>Pseudomonadati</taxon>
        <taxon>Pseudomonadota</taxon>
        <taxon>Gammaproteobacteria</taxon>
        <taxon>Pseudomonadales</taxon>
        <taxon>Pseudomonadaceae</taxon>
        <taxon>Pseudomonas</taxon>
    </lineage>
</organism>
<evidence type="ECO:0000256" key="5">
    <source>
        <dbReference type="ARBA" id="ARBA00023136"/>
    </source>
</evidence>
<keyword evidence="16" id="KW-1185">Reference proteome</keyword>
<reference evidence="10" key="2">
    <citation type="submission" date="2016-01" db="EMBL/GenBank/DDBJ databases">
        <authorList>
            <person name="McClelland M."/>
            <person name="Jain A."/>
            <person name="Saraogi P."/>
            <person name="Mendelson R."/>
            <person name="Westerman R."/>
            <person name="SanMiguel P."/>
            <person name="Csonka L."/>
        </authorList>
    </citation>
    <scope>NUCLEOTIDE SEQUENCE [LARGE SCALE GENOMIC DNA]</scope>
    <source>
        <strain evidence="10">Ps006</strain>
    </source>
</reference>
<accession>A0A1H5NZU0</accession>
<feature type="transmembrane region" description="Helical" evidence="6">
    <location>
        <begin position="6"/>
        <end position="26"/>
    </location>
</feature>
<evidence type="ECO:0000313" key="12">
    <source>
        <dbReference type="EMBL" id="SEF06297.1"/>
    </source>
</evidence>
<reference evidence="13" key="1">
    <citation type="submission" date="2016-01" db="EMBL/GenBank/DDBJ databases">
        <authorList>
            <person name="Gamez R.M."/>
            <person name="Rodriguez F."/>
            <person name="Bernal J.F."/>
            <person name="Agarwala R."/>
            <person name="Landsman D."/>
            <person name="Marino-Ramirez L."/>
        </authorList>
    </citation>
    <scope>NUCLEOTIDE SEQUENCE [LARGE SCALE GENOMIC DNA]</scope>
    <source>
        <strain evidence="13">Ps006</strain>
    </source>
</reference>
<dbReference type="InterPro" id="IPR027379">
    <property type="entry name" value="CLS_N"/>
</dbReference>
<dbReference type="Pfam" id="PF13396">
    <property type="entry name" value="PLDc_N"/>
    <property type="match status" value="1"/>
</dbReference>
<dbReference type="Proteomes" id="UP000199129">
    <property type="component" value="Unassembled WGS sequence"/>
</dbReference>
<dbReference type="EMBL" id="PYWX01000068">
    <property type="protein sequence ID" value="PTC22512.1"/>
    <property type="molecule type" value="Genomic_DNA"/>
</dbReference>
<comment type="subcellular location">
    <subcellularLocation>
        <location evidence="1">Cell membrane</location>
        <topology evidence="1">Multi-pass membrane protein</topology>
    </subcellularLocation>
</comment>
<dbReference type="GeneID" id="97921686"/>
<evidence type="ECO:0000313" key="14">
    <source>
        <dbReference type="Proteomes" id="UP000199129"/>
    </source>
</evidence>
<dbReference type="GO" id="GO:0005886">
    <property type="term" value="C:plasma membrane"/>
    <property type="evidence" value="ECO:0007669"/>
    <property type="project" value="UniProtKB-SubCell"/>
</dbReference>
<evidence type="ECO:0000256" key="3">
    <source>
        <dbReference type="ARBA" id="ARBA00022692"/>
    </source>
</evidence>
<dbReference type="Proteomes" id="UP000237830">
    <property type="component" value="Chromosome"/>
</dbReference>
<gene>
    <name evidence="10" type="ORF">AWV77_04205</name>
    <name evidence="11" type="ORF">C9383_23875</name>
    <name evidence="8" type="ORF">CYL20_04975</name>
    <name evidence="9" type="ORF">F7R03_05715</name>
    <name evidence="12" type="ORF">SAMN04490198_4912</name>
</gene>
<dbReference type="Proteomes" id="UP000067111">
    <property type="component" value="Unassembled WGS sequence"/>
</dbReference>
<dbReference type="AlphaFoldDB" id="A0A1H5NZU0"/>
<dbReference type="EMBL" id="CP025494">
    <property type="protein sequence ID" value="AVE03922.1"/>
    <property type="molecule type" value="Genomic_DNA"/>
</dbReference>
<dbReference type="EMBL" id="LRMR01000005">
    <property type="protein sequence ID" value="KWU52042.1"/>
    <property type="molecule type" value="Genomic_DNA"/>
</dbReference>